<keyword evidence="6" id="KW-1185">Reference proteome</keyword>
<name>A0AAD9CS54_DISEL</name>
<accession>A0AAD9CS54</accession>
<dbReference type="GO" id="GO:0030246">
    <property type="term" value="F:carbohydrate binding"/>
    <property type="evidence" value="ECO:0007669"/>
    <property type="project" value="UniProtKB-KW"/>
</dbReference>
<feature type="chain" id="PRO_5042000909" evidence="3">
    <location>
        <begin position="17"/>
        <end position="161"/>
    </location>
</feature>
<dbReference type="PROSITE" id="PS51752">
    <property type="entry name" value="JACALIN_LECTIN"/>
    <property type="match status" value="1"/>
</dbReference>
<dbReference type="AlphaFoldDB" id="A0AAD9CS54"/>
<gene>
    <name evidence="5" type="ORF">KUDE01_008777</name>
</gene>
<feature type="domain" description="Jacalin-type lectin" evidence="4">
    <location>
        <begin position="23"/>
        <end position="151"/>
    </location>
</feature>
<dbReference type="Proteomes" id="UP001228049">
    <property type="component" value="Unassembled WGS sequence"/>
</dbReference>
<dbReference type="Pfam" id="PF01419">
    <property type="entry name" value="Jacalin"/>
    <property type="match status" value="1"/>
</dbReference>
<evidence type="ECO:0000256" key="2">
    <source>
        <dbReference type="ARBA" id="ARBA00022734"/>
    </source>
</evidence>
<protein>
    <submittedName>
        <fullName evidence="5">Zymogen granule membrane protein 16</fullName>
    </submittedName>
</protein>
<keyword evidence="1 3" id="KW-0732">Signal</keyword>
<evidence type="ECO:0000256" key="1">
    <source>
        <dbReference type="ARBA" id="ARBA00022729"/>
    </source>
</evidence>
<dbReference type="PANTHER" id="PTHR33589">
    <property type="entry name" value="OS11G0524900 PROTEIN"/>
    <property type="match status" value="1"/>
</dbReference>
<evidence type="ECO:0000313" key="6">
    <source>
        <dbReference type="Proteomes" id="UP001228049"/>
    </source>
</evidence>
<dbReference type="Gene3D" id="2.100.10.30">
    <property type="entry name" value="Jacalin-like lectin domain"/>
    <property type="match status" value="1"/>
</dbReference>
<keyword evidence="2" id="KW-0430">Lectin</keyword>
<dbReference type="PANTHER" id="PTHR33589:SF3">
    <property type="entry name" value="ZYMOGEN GRANULE MEMBRANE PROTEIN 16-LIKE"/>
    <property type="match status" value="1"/>
</dbReference>
<reference evidence="5" key="1">
    <citation type="submission" date="2023-04" db="EMBL/GenBank/DDBJ databases">
        <title>Chromosome-level genome of Chaenocephalus aceratus.</title>
        <authorList>
            <person name="Park H."/>
        </authorList>
    </citation>
    <scope>NUCLEOTIDE SEQUENCE</scope>
    <source>
        <strain evidence="5">DE</strain>
        <tissue evidence="5">Muscle</tissue>
    </source>
</reference>
<dbReference type="InterPro" id="IPR052321">
    <property type="entry name" value="PolyBind_ProtTraffic"/>
</dbReference>
<dbReference type="SUPFAM" id="SSF51101">
    <property type="entry name" value="Mannose-binding lectins"/>
    <property type="match status" value="1"/>
</dbReference>
<sequence>MLFLAIFAVIAASAIADPETQSYSYSPPAGSGSGSPFSIIGEGRITAVRVWVVLHTRFRYGFTWSSVAGSTSGQLQERELSDGEAIIQISGMYSHYVQSVVFVTSKGRHFEAGHPSGTSFNMYPSHKGAELVHISGTTHGGITSIAALWGRVDTSATHTEH</sequence>
<dbReference type="EMBL" id="JASDAP010000001">
    <property type="protein sequence ID" value="KAK1906377.1"/>
    <property type="molecule type" value="Genomic_DNA"/>
</dbReference>
<organism evidence="5 6">
    <name type="scientific">Dissostichus eleginoides</name>
    <name type="common">Patagonian toothfish</name>
    <name type="synonym">Dissostichus amissus</name>
    <dbReference type="NCBI Taxonomy" id="100907"/>
    <lineage>
        <taxon>Eukaryota</taxon>
        <taxon>Metazoa</taxon>
        <taxon>Chordata</taxon>
        <taxon>Craniata</taxon>
        <taxon>Vertebrata</taxon>
        <taxon>Euteleostomi</taxon>
        <taxon>Actinopterygii</taxon>
        <taxon>Neopterygii</taxon>
        <taxon>Teleostei</taxon>
        <taxon>Neoteleostei</taxon>
        <taxon>Acanthomorphata</taxon>
        <taxon>Eupercaria</taxon>
        <taxon>Perciformes</taxon>
        <taxon>Notothenioidei</taxon>
        <taxon>Nototheniidae</taxon>
        <taxon>Dissostichus</taxon>
    </lineage>
</organism>
<evidence type="ECO:0000259" key="4">
    <source>
        <dbReference type="PROSITE" id="PS51752"/>
    </source>
</evidence>
<proteinExistence type="predicted"/>
<dbReference type="InterPro" id="IPR001229">
    <property type="entry name" value="Jacalin-like_lectin_dom"/>
</dbReference>
<dbReference type="InterPro" id="IPR036404">
    <property type="entry name" value="Jacalin-like_lectin_dom_sf"/>
</dbReference>
<dbReference type="SMART" id="SM00915">
    <property type="entry name" value="Jacalin"/>
    <property type="match status" value="1"/>
</dbReference>
<evidence type="ECO:0000256" key="3">
    <source>
        <dbReference type="SAM" id="SignalP"/>
    </source>
</evidence>
<evidence type="ECO:0000313" key="5">
    <source>
        <dbReference type="EMBL" id="KAK1906377.1"/>
    </source>
</evidence>
<comment type="caution">
    <text evidence="5">The sequence shown here is derived from an EMBL/GenBank/DDBJ whole genome shotgun (WGS) entry which is preliminary data.</text>
</comment>
<feature type="signal peptide" evidence="3">
    <location>
        <begin position="1"/>
        <end position="16"/>
    </location>
</feature>